<evidence type="ECO:0000256" key="6">
    <source>
        <dbReference type="ARBA" id="ARBA00022729"/>
    </source>
</evidence>
<dbReference type="PANTHER" id="PTHR11705:SF149">
    <property type="entry name" value="SHKT DOMAIN-CONTAINING PROTEIN"/>
    <property type="match status" value="1"/>
</dbReference>
<dbReference type="GO" id="GO:0004181">
    <property type="term" value="F:metallocarboxypeptidase activity"/>
    <property type="evidence" value="ECO:0007669"/>
    <property type="project" value="InterPro"/>
</dbReference>
<sequence length="92" mass="10701">MTAHRVNFNLAKYHSYPEIINYLSQLADVYPDRVKLMSIGVTHENRQILLIKIGRPTQLRKPGIWIDGGIHAREWVSPTTVLYMINQRESIN</sequence>
<dbReference type="GO" id="GO:0008270">
    <property type="term" value="F:zinc ion binding"/>
    <property type="evidence" value="ECO:0007669"/>
    <property type="project" value="InterPro"/>
</dbReference>
<evidence type="ECO:0000313" key="12">
    <source>
        <dbReference type="EMBL" id="VDO56821.1"/>
    </source>
</evidence>
<keyword evidence="6" id="KW-0732">Signal</keyword>
<dbReference type="PROSITE" id="PS52035">
    <property type="entry name" value="PEPTIDASE_M14"/>
    <property type="match status" value="1"/>
</dbReference>
<dbReference type="SUPFAM" id="SSF53187">
    <property type="entry name" value="Zn-dependent exopeptidases"/>
    <property type="match status" value="1"/>
</dbReference>
<accession>A0A183HMF8</accession>
<evidence type="ECO:0000256" key="8">
    <source>
        <dbReference type="ARBA" id="ARBA00022833"/>
    </source>
</evidence>
<dbReference type="FunFam" id="3.40.630.10:FF:000084">
    <property type="entry name" value="Carboxypeptidase B2"/>
    <property type="match status" value="1"/>
</dbReference>
<dbReference type="InterPro" id="IPR000834">
    <property type="entry name" value="Peptidase_M14"/>
</dbReference>
<organism evidence="14">
    <name type="scientific">Onchocerca flexuosa</name>
    <dbReference type="NCBI Taxonomy" id="387005"/>
    <lineage>
        <taxon>Eukaryota</taxon>
        <taxon>Metazoa</taxon>
        <taxon>Ecdysozoa</taxon>
        <taxon>Nematoda</taxon>
        <taxon>Chromadorea</taxon>
        <taxon>Rhabditida</taxon>
        <taxon>Spirurina</taxon>
        <taxon>Spiruromorpha</taxon>
        <taxon>Filarioidea</taxon>
        <taxon>Onchocercidae</taxon>
        <taxon>Onchocerca</taxon>
    </lineage>
</organism>
<evidence type="ECO:0000256" key="1">
    <source>
        <dbReference type="ARBA" id="ARBA00001947"/>
    </source>
</evidence>
<gene>
    <name evidence="12" type="ORF">OFLC_LOCUS8667</name>
</gene>
<evidence type="ECO:0000313" key="14">
    <source>
        <dbReference type="WBParaSite" id="OFLC_0000866901-mRNA-1"/>
    </source>
</evidence>
<dbReference type="Proteomes" id="UP000267606">
    <property type="component" value="Unassembled WGS sequence"/>
</dbReference>
<proteinExistence type="inferred from homology"/>
<evidence type="ECO:0000313" key="13">
    <source>
        <dbReference type="Proteomes" id="UP000267606"/>
    </source>
</evidence>
<keyword evidence="13" id="KW-1185">Reference proteome</keyword>
<dbReference type="PANTHER" id="PTHR11705">
    <property type="entry name" value="PROTEASE FAMILY M14 CARBOXYPEPTIDASE A,B"/>
    <property type="match status" value="1"/>
</dbReference>
<comment type="cofactor">
    <cofactor evidence="1">
        <name>Zn(2+)</name>
        <dbReference type="ChEBI" id="CHEBI:29105"/>
    </cofactor>
</comment>
<comment type="similarity">
    <text evidence="2 10">Belongs to the peptidase M14 family.</text>
</comment>
<dbReference type="EMBL" id="UZAJ01009999">
    <property type="protein sequence ID" value="VDO56821.1"/>
    <property type="molecule type" value="Genomic_DNA"/>
</dbReference>
<evidence type="ECO:0000256" key="10">
    <source>
        <dbReference type="PROSITE-ProRule" id="PRU01379"/>
    </source>
</evidence>
<keyword evidence="8" id="KW-0862">Zinc</keyword>
<dbReference type="STRING" id="387005.A0A183HMF8"/>
<keyword evidence="9" id="KW-0482">Metalloprotease</keyword>
<evidence type="ECO:0000256" key="2">
    <source>
        <dbReference type="ARBA" id="ARBA00005988"/>
    </source>
</evidence>
<dbReference type="AlphaFoldDB" id="A0A183HMF8"/>
<keyword evidence="3" id="KW-0121">Carboxypeptidase</keyword>
<dbReference type="Pfam" id="PF00246">
    <property type="entry name" value="Peptidase_M14"/>
    <property type="match status" value="1"/>
</dbReference>
<dbReference type="GO" id="GO:0006508">
    <property type="term" value="P:proteolysis"/>
    <property type="evidence" value="ECO:0007669"/>
    <property type="project" value="UniProtKB-KW"/>
</dbReference>
<feature type="domain" description="Peptidase M14" evidence="11">
    <location>
        <begin position="12"/>
        <end position="92"/>
    </location>
</feature>
<evidence type="ECO:0000256" key="3">
    <source>
        <dbReference type="ARBA" id="ARBA00022645"/>
    </source>
</evidence>
<dbReference type="InterPro" id="IPR057246">
    <property type="entry name" value="CARBOXYPEPT_ZN_1"/>
</dbReference>
<dbReference type="GO" id="GO:0005615">
    <property type="term" value="C:extracellular space"/>
    <property type="evidence" value="ECO:0007669"/>
    <property type="project" value="TreeGrafter"/>
</dbReference>
<reference evidence="12 13" key="2">
    <citation type="submission" date="2018-11" db="EMBL/GenBank/DDBJ databases">
        <authorList>
            <consortium name="Pathogen Informatics"/>
        </authorList>
    </citation>
    <scope>NUCLEOTIDE SEQUENCE [LARGE SCALE GENOMIC DNA]</scope>
</reference>
<keyword evidence="4" id="KW-0645">Protease</keyword>
<keyword evidence="7" id="KW-0378">Hydrolase</keyword>
<comment type="caution">
    <text evidence="10">Lacks conserved residue(s) required for the propagation of feature annotation.</text>
</comment>
<name>A0A183HMF8_9BILA</name>
<evidence type="ECO:0000256" key="5">
    <source>
        <dbReference type="ARBA" id="ARBA00022723"/>
    </source>
</evidence>
<evidence type="ECO:0000259" key="11">
    <source>
        <dbReference type="PROSITE" id="PS52035"/>
    </source>
</evidence>
<evidence type="ECO:0000256" key="9">
    <source>
        <dbReference type="ARBA" id="ARBA00023049"/>
    </source>
</evidence>
<protein>
    <submittedName>
        <fullName evidence="14">Peptidase_M14 domain-containing protein</fullName>
    </submittedName>
</protein>
<evidence type="ECO:0000256" key="4">
    <source>
        <dbReference type="ARBA" id="ARBA00022670"/>
    </source>
</evidence>
<dbReference type="Gene3D" id="3.40.630.10">
    <property type="entry name" value="Zn peptidases"/>
    <property type="match status" value="1"/>
</dbReference>
<dbReference type="PROSITE" id="PS00132">
    <property type="entry name" value="CARBOXYPEPT_ZN_1"/>
    <property type="match status" value="1"/>
</dbReference>
<dbReference type="WBParaSite" id="OFLC_0000866901-mRNA-1">
    <property type="protein sequence ID" value="OFLC_0000866901-mRNA-1"/>
    <property type="gene ID" value="OFLC_0000866901"/>
</dbReference>
<evidence type="ECO:0000256" key="7">
    <source>
        <dbReference type="ARBA" id="ARBA00022801"/>
    </source>
</evidence>
<reference evidence="14" key="1">
    <citation type="submission" date="2016-06" db="UniProtKB">
        <authorList>
            <consortium name="WormBaseParasite"/>
        </authorList>
    </citation>
    <scope>IDENTIFICATION</scope>
</reference>
<keyword evidence="5" id="KW-0479">Metal-binding</keyword>